<dbReference type="InterPro" id="IPR000620">
    <property type="entry name" value="EamA_dom"/>
</dbReference>
<feature type="transmembrane region" description="Helical" evidence="2">
    <location>
        <begin position="132"/>
        <end position="149"/>
    </location>
</feature>
<protein>
    <submittedName>
        <fullName evidence="4">DMT family transporter</fullName>
    </submittedName>
</protein>
<feature type="domain" description="EamA" evidence="3">
    <location>
        <begin position="15"/>
        <end position="149"/>
    </location>
</feature>
<dbReference type="SUPFAM" id="SSF103481">
    <property type="entry name" value="Multidrug resistance efflux transporter EmrE"/>
    <property type="match status" value="2"/>
</dbReference>
<evidence type="ECO:0000313" key="5">
    <source>
        <dbReference type="Proteomes" id="UP001442494"/>
    </source>
</evidence>
<feature type="transmembrane region" description="Helical" evidence="2">
    <location>
        <begin position="76"/>
        <end position="96"/>
    </location>
</feature>
<organism evidence="4 5">
    <name type="scientific">Funiculus sociatus GB2-A5</name>
    <dbReference type="NCBI Taxonomy" id="2933946"/>
    <lineage>
        <taxon>Bacteria</taxon>
        <taxon>Bacillati</taxon>
        <taxon>Cyanobacteriota</taxon>
        <taxon>Cyanophyceae</taxon>
        <taxon>Coleofasciculales</taxon>
        <taxon>Coleofasciculaceae</taxon>
        <taxon>Funiculus</taxon>
    </lineage>
</organism>
<keyword evidence="2" id="KW-0812">Transmembrane</keyword>
<evidence type="ECO:0000259" key="3">
    <source>
        <dbReference type="Pfam" id="PF00892"/>
    </source>
</evidence>
<feature type="transmembrane region" description="Helical" evidence="2">
    <location>
        <begin position="296"/>
        <end position="313"/>
    </location>
</feature>
<feature type="transmembrane region" description="Helical" evidence="2">
    <location>
        <begin position="195"/>
        <end position="217"/>
    </location>
</feature>
<feature type="transmembrane region" description="Helical" evidence="2">
    <location>
        <begin position="18"/>
        <end position="35"/>
    </location>
</feature>
<evidence type="ECO:0000256" key="1">
    <source>
        <dbReference type="ARBA" id="ARBA00007362"/>
    </source>
</evidence>
<dbReference type="PANTHER" id="PTHR22911">
    <property type="entry name" value="ACYL-MALONYL CONDENSING ENZYME-RELATED"/>
    <property type="match status" value="1"/>
</dbReference>
<dbReference type="Pfam" id="PF00892">
    <property type="entry name" value="EamA"/>
    <property type="match status" value="2"/>
</dbReference>
<dbReference type="PANTHER" id="PTHR22911:SF137">
    <property type="entry name" value="SOLUTE CARRIER FAMILY 35 MEMBER G2-RELATED"/>
    <property type="match status" value="1"/>
</dbReference>
<accession>A0ABV0JLA5</accession>
<dbReference type="EMBL" id="JAMPKK010000011">
    <property type="protein sequence ID" value="MEP0864207.1"/>
    <property type="molecule type" value="Genomic_DNA"/>
</dbReference>
<dbReference type="Proteomes" id="UP001442494">
    <property type="component" value="Unassembled WGS sequence"/>
</dbReference>
<evidence type="ECO:0000256" key="2">
    <source>
        <dbReference type="SAM" id="Phobius"/>
    </source>
</evidence>
<feature type="transmembrane region" description="Helical" evidence="2">
    <location>
        <begin position="237"/>
        <end position="257"/>
    </location>
</feature>
<feature type="transmembrane region" description="Helical" evidence="2">
    <location>
        <begin position="170"/>
        <end position="189"/>
    </location>
</feature>
<name>A0ABV0JLA5_9CYAN</name>
<feature type="transmembrane region" description="Helical" evidence="2">
    <location>
        <begin position="47"/>
        <end position="64"/>
    </location>
</feature>
<feature type="transmembrane region" description="Helical" evidence="2">
    <location>
        <begin position="108"/>
        <end position="126"/>
    </location>
</feature>
<comment type="caution">
    <text evidence="4">The sequence shown here is derived from an EMBL/GenBank/DDBJ whole genome shotgun (WGS) entry which is preliminary data.</text>
</comment>
<dbReference type="RefSeq" id="WP_190427288.1">
    <property type="nucleotide sequence ID" value="NZ_JAMPKK010000011.1"/>
</dbReference>
<proteinExistence type="inferred from homology"/>
<reference evidence="4 5" key="1">
    <citation type="submission" date="2022-04" db="EMBL/GenBank/DDBJ databases">
        <title>Positive selection, recombination, and allopatry shape intraspecific diversity of widespread and dominant cyanobacteria.</title>
        <authorList>
            <person name="Wei J."/>
            <person name="Shu W."/>
            <person name="Hu C."/>
        </authorList>
    </citation>
    <scope>NUCLEOTIDE SEQUENCE [LARGE SCALE GENOMIC DNA]</scope>
    <source>
        <strain evidence="4 5">GB2-A5</strain>
    </source>
</reference>
<keyword evidence="2" id="KW-1133">Transmembrane helix</keyword>
<keyword evidence="2" id="KW-0472">Membrane</keyword>
<keyword evidence="5" id="KW-1185">Reference proteome</keyword>
<feature type="domain" description="EamA" evidence="3">
    <location>
        <begin position="166"/>
        <end position="311"/>
    </location>
</feature>
<comment type="similarity">
    <text evidence="1">Belongs to the EamA transporter family.</text>
</comment>
<gene>
    <name evidence="4" type="ORF">NDI37_06975</name>
</gene>
<feature type="transmembrane region" description="Helical" evidence="2">
    <location>
        <begin position="269"/>
        <end position="289"/>
    </location>
</feature>
<evidence type="ECO:0000313" key="4">
    <source>
        <dbReference type="EMBL" id="MEP0864207.1"/>
    </source>
</evidence>
<sequence length="314" mass="33320">MIFLANILIEITNFKGELAALGAAFLWAIASVVYGRLGRQIPPLELNFLKGIVAIALLILTLLYSGQLLPEINPTALTLLLLSGGLGIGVGDTAYFSAINYLGPRRTLILETLAPPLAALLAMIFLQEKLSGASWCGILLTILGVAWVVTERLPNSTPNTTHLTVRGISWGMLAAVSQANGAVLSRAALAQSSISPLWSTLVRLGAGVLVLVLWLLLKGKQQKAPESVPTFKVLQSWRVLGAIALTSFFSTYLGIWLQQTSLKFAPVGIAQTLTSTSPLFVLPLVILMGETVSSRAILGVLIALGGVGLLFSLR</sequence>
<dbReference type="InterPro" id="IPR037185">
    <property type="entry name" value="EmrE-like"/>
</dbReference>